<dbReference type="Pfam" id="PF04997">
    <property type="entry name" value="RNA_pol_Rpb1_1"/>
    <property type="match status" value="1"/>
</dbReference>
<dbReference type="GO" id="GO:0006351">
    <property type="term" value="P:DNA-templated transcription"/>
    <property type="evidence" value="ECO:0007669"/>
    <property type="project" value="UniProtKB-UniRule"/>
</dbReference>
<feature type="region of interest" description="Disordered" evidence="12">
    <location>
        <begin position="1469"/>
        <end position="1488"/>
    </location>
</feature>
<dbReference type="SMART" id="SM00663">
    <property type="entry name" value="RPOLA_N"/>
    <property type="match status" value="1"/>
</dbReference>
<feature type="binding site" evidence="10">
    <location>
        <position position="547"/>
    </location>
    <ligand>
        <name>Mg(2+)</name>
        <dbReference type="ChEBI" id="CHEBI:18420"/>
    </ligand>
</feature>
<proteinExistence type="inferred from homology"/>
<evidence type="ECO:0000256" key="2">
    <source>
        <dbReference type="ARBA" id="ARBA00006460"/>
    </source>
</evidence>
<organism evidence="14 16">
    <name type="scientific">Mycoplasmopsis arginini</name>
    <name type="common">Mycoplasma arginini</name>
    <dbReference type="NCBI Taxonomy" id="2094"/>
    <lineage>
        <taxon>Bacteria</taxon>
        <taxon>Bacillati</taxon>
        <taxon>Mycoplasmatota</taxon>
        <taxon>Mycoplasmoidales</taxon>
        <taxon>Metamycoplasmataceae</taxon>
        <taxon>Mycoplasmopsis</taxon>
    </lineage>
</organism>
<feature type="binding site" evidence="10">
    <location>
        <position position="549"/>
    </location>
    <ligand>
        <name>Mg(2+)</name>
        <dbReference type="ChEBI" id="CHEBI:18420"/>
    </ligand>
</feature>
<reference evidence="14" key="1">
    <citation type="submission" date="2022-11" db="EMBL/GenBank/DDBJ databases">
        <title>Draft genome of Mycoplasma arginini isolated from fly.</title>
        <authorList>
            <person name="Severgnini M."/>
            <person name="Gioia G."/>
            <person name="Cremonesi P."/>
            <person name="Moroni P."/>
            <person name="Addis M.F."/>
            <person name="Castiglioni B."/>
        </authorList>
    </citation>
    <scope>NUCLEOTIDE SEQUENCE</scope>
    <source>
        <strain evidence="14">QMP CG1-1632</strain>
    </source>
</reference>
<dbReference type="InterPro" id="IPR000722">
    <property type="entry name" value="RNA_pol_asu"/>
</dbReference>
<keyword evidence="8 10" id="KW-0804">Transcription</keyword>
<dbReference type="Pfam" id="PF00623">
    <property type="entry name" value="RNA_pol_Rpb1_2"/>
    <property type="match status" value="1"/>
</dbReference>
<dbReference type="CDD" id="cd02655">
    <property type="entry name" value="RNAP_beta'_C"/>
    <property type="match status" value="1"/>
</dbReference>
<feature type="binding site" evidence="10">
    <location>
        <position position="1102"/>
    </location>
    <ligand>
        <name>Zn(2+)</name>
        <dbReference type="ChEBI" id="CHEBI:29105"/>
        <label>2</label>
    </ligand>
</feature>
<evidence type="ECO:0000256" key="10">
    <source>
        <dbReference type="HAMAP-Rule" id="MF_01322"/>
    </source>
</evidence>
<dbReference type="PANTHER" id="PTHR19376:SF54">
    <property type="entry name" value="DNA-DIRECTED RNA POLYMERASE SUBUNIT BETA"/>
    <property type="match status" value="1"/>
</dbReference>
<dbReference type="EC" id="2.7.7.6" evidence="10"/>
<dbReference type="Gene3D" id="2.40.50.100">
    <property type="match status" value="1"/>
</dbReference>
<dbReference type="GO" id="GO:0000287">
    <property type="term" value="F:magnesium ion binding"/>
    <property type="evidence" value="ECO:0007669"/>
    <property type="project" value="UniProtKB-UniRule"/>
</dbReference>
<dbReference type="Gene3D" id="2.40.40.20">
    <property type="match status" value="1"/>
</dbReference>
<keyword evidence="10" id="KW-0862">Zinc</keyword>
<dbReference type="InterPro" id="IPR006592">
    <property type="entry name" value="RNA_pol_N"/>
</dbReference>
<dbReference type="SUPFAM" id="SSF64484">
    <property type="entry name" value="beta and beta-prime subunits of DNA dependent RNA-polymerase"/>
    <property type="match status" value="1"/>
</dbReference>
<dbReference type="EMBL" id="JAPFAR010000165">
    <property type="protein sequence ID" value="MDI3349946.1"/>
    <property type="molecule type" value="Genomic_DNA"/>
</dbReference>
<feature type="binding site" evidence="10">
    <location>
        <position position="1109"/>
    </location>
    <ligand>
        <name>Zn(2+)</name>
        <dbReference type="ChEBI" id="CHEBI:29105"/>
        <label>2</label>
    </ligand>
</feature>
<evidence type="ECO:0000313" key="17">
    <source>
        <dbReference type="Proteomes" id="UP001432074"/>
    </source>
</evidence>
<comment type="similarity">
    <text evidence="2 10 11">Belongs to the RNA polymerase beta' chain family.</text>
</comment>
<dbReference type="CDD" id="cd01609">
    <property type="entry name" value="RNAP_beta'_N"/>
    <property type="match status" value="1"/>
</dbReference>
<dbReference type="InterPro" id="IPR012754">
    <property type="entry name" value="DNA-dir_RpoC_beta_prime_bact"/>
</dbReference>
<dbReference type="InterPro" id="IPR007080">
    <property type="entry name" value="RNA_pol_Rpb1_1"/>
</dbReference>
<dbReference type="GO" id="GO:0003899">
    <property type="term" value="F:DNA-directed RNA polymerase activity"/>
    <property type="evidence" value="ECO:0007669"/>
    <property type="project" value="UniProtKB-UniRule"/>
</dbReference>
<dbReference type="Proteomes" id="UP001162175">
    <property type="component" value="Unassembled WGS sequence"/>
</dbReference>
<evidence type="ECO:0000256" key="9">
    <source>
        <dbReference type="ARBA" id="ARBA00048552"/>
    </source>
</evidence>
<evidence type="ECO:0000256" key="3">
    <source>
        <dbReference type="ARBA" id="ARBA00022478"/>
    </source>
</evidence>
<dbReference type="Gene3D" id="1.10.40.90">
    <property type="match status" value="1"/>
</dbReference>
<dbReference type="Pfam" id="PF05000">
    <property type="entry name" value="RNA_pol_Rpb1_4"/>
    <property type="match status" value="1"/>
</dbReference>
<keyword evidence="6 10" id="KW-0479">Metal-binding</keyword>
<evidence type="ECO:0000256" key="5">
    <source>
        <dbReference type="ARBA" id="ARBA00022695"/>
    </source>
</evidence>
<comment type="catalytic activity">
    <reaction evidence="9 10 11">
        <text>RNA(n) + a ribonucleoside 5'-triphosphate = RNA(n+1) + diphosphate</text>
        <dbReference type="Rhea" id="RHEA:21248"/>
        <dbReference type="Rhea" id="RHEA-COMP:14527"/>
        <dbReference type="Rhea" id="RHEA-COMP:17342"/>
        <dbReference type="ChEBI" id="CHEBI:33019"/>
        <dbReference type="ChEBI" id="CHEBI:61557"/>
        <dbReference type="ChEBI" id="CHEBI:140395"/>
        <dbReference type="EC" id="2.7.7.6"/>
    </reaction>
</comment>
<dbReference type="Gene3D" id="1.10.1790.20">
    <property type="match status" value="1"/>
</dbReference>
<keyword evidence="17" id="KW-1185">Reference proteome</keyword>
<protein>
    <recommendedName>
        <fullName evidence="10">DNA-directed RNA polymerase subunit beta'</fullName>
        <shortName evidence="10">RNAP subunit beta'</shortName>
        <ecNumber evidence="10">2.7.7.6</ecNumber>
    </recommendedName>
    <alternativeName>
        <fullName evidence="10">RNA polymerase subunit beta'</fullName>
    </alternativeName>
    <alternativeName>
        <fullName evidence="10">Transcriptase subunit beta'</fullName>
    </alternativeName>
</protein>
<dbReference type="Gene3D" id="1.10.150.390">
    <property type="match status" value="1"/>
</dbReference>
<evidence type="ECO:0000256" key="12">
    <source>
        <dbReference type="SAM" id="MobiDB-lite"/>
    </source>
</evidence>
<evidence type="ECO:0000256" key="8">
    <source>
        <dbReference type="ARBA" id="ARBA00023163"/>
    </source>
</evidence>
<accession>A0AA43QZ88</accession>
<dbReference type="Proteomes" id="UP001432074">
    <property type="component" value="Chromosome"/>
</dbReference>
<dbReference type="Gene3D" id="1.10.274.100">
    <property type="entry name" value="RNA polymerase Rpb1, domain 3"/>
    <property type="match status" value="2"/>
</dbReference>
<dbReference type="GO" id="GO:0000428">
    <property type="term" value="C:DNA-directed RNA polymerase complex"/>
    <property type="evidence" value="ECO:0007669"/>
    <property type="project" value="UniProtKB-KW"/>
</dbReference>
<evidence type="ECO:0000313" key="15">
    <source>
        <dbReference type="EMBL" id="WVN21730.1"/>
    </source>
</evidence>
<feature type="domain" description="RNA polymerase N-terminal" evidence="13">
    <location>
        <begin position="319"/>
        <end position="599"/>
    </location>
</feature>
<evidence type="ECO:0000259" key="13">
    <source>
        <dbReference type="SMART" id="SM00663"/>
    </source>
</evidence>
<dbReference type="Pfam" id="PF04998">
    <property type="entry name" value="RNA_pol_Rpb1_5"/>
    <property type="match status" value="1"/>
</dbReference>
<dbReference type="InterPro" id="IPR044893">
    <property type="entry name" value="RNA_pol_Rpb1_clamp_domain"/>
</dbReference>
<dbReference type="InterPro" id="IPR007083">
    <property type="entry name" value="RNA_pol_Rpb1_4"/>
</dbReference>
<keyword evidence="3 10" id="KW-0240">DNA-directed RNA polymerase</keyword>
<dbReference type="GO" id="GO:0008270">
    <property type="term" value="F:zinc ion binding"/>
    <property type="evidence" value="ECO:0007669"/>
    <property type="project" value="UniProtKB-UniRule"/>
</dbReference>
<dbReference type="Gene3D" id="1.10.132.30">
    <property type="match status" value="1"/>
</dbReference>
<comment type="caution">
    <text evidence="10">Lacks conserved residue(s) required for the propagation of feature annotation.</text>
</comment>
<dbReference type="InterPro" id="IPR045867">
    <property type="entry name" value="DNA-dir_RpoC_beta_prime"/>
</dbReference>
<dbReference type="HAMAP" id="MF_01322">
    <property type="entry name" value="RNApol_bact_RpoC"/>
    <property type="match status" value="1"/>
</dbReference>
<comment type="subunit">
    <text evidence="10">The RNAP catalytic core consists of 2 alpha, 1 beta, 1 beta' and 1 omega subunit. When a sigma factor is associated with the core the holoenzyme is formed, which can initiate transcription.</text>
</comment>
<evidence type="ECO:0000313" key="14">
    <source>
        <dbReference type="EMBL" id="MDI3349946.1"/>
    </source>
</evidence>
<dbReference type="InterPro" id="IPR042102">
    <property type="entry name" value="RNA_pol_Rpb1_3_sf"/>
</dbReference>
<comment type="function">
    <text evidence="1 10 11">DNA-dependent RNA polymerase catalyzes the transcription of DNA into RNA using the four ribonucleoside triphosphates as substrates.</text>
</comment>
<evidence type="ECO:0000256" key="6">
    <source>
        <dbReference type="ARBA" id="ARBA00022723"/>
    </source>
</evidence>
<reference evidence="15" key="2">
    <citation type="submission" date="2024-01" db="EMBL/GenBank/DDBJ databases">
        <title>Complete genome sequence of Mycoplasma arginini type strain G 230.</title>
        <authorList>
            <person name="Spergser J."/>
        </authorList>
    </citation>
    <scope>NUCLEOTIDE SEQUENCE</scope>
    <source>
        <strain evidence="15">NCTC 10129</strain>
    </source>
</reference>
<dbReference type="InterPro" id="IPR007081">
    <property type="entry name" value="RNA_pol_Rpb1_5"/>
</dbReference>
<feature type="binding site" evidence="10">
    <location>
        <position position="1112"/>
    </location>
    <ligand>
        <name>Zn(2+)</name>
        <dbReference type="ChEBI" id="CHEBI:29105"/>
        <label>2</label>
    </ligand>
</feature>
<sequence>MKNNSKYDLLDESKITKISLSLATPEDVESWSHGEVTKPETINYKSYKPERGGLFDEIIFGPMIDYRCPTCGYKYKKINEGSYCTRTDLCRKENVQILPKIARRNHMGHIKLNSPVVHFWYFKVDHSILYKLLGLRISSQNGSETVRREELENLIYYKNHIVVEDGGLKSLPKNLIIEINDAAVIYKEALDELLTRFDPKNPDHQQAYEEISETIEQLVEKATSKIGQEYGIDFYELNDIIQHYSEAKIMTGARAIEYLLKKLDLQAEKAYVTDQINQLNLQESKNPEKFATTTRQTREKLYKRLQVINAFIESKQSPTNMLIYNLPVIPADLRPLIQLDGGRHSTSDINELYRRVIIRNNRLQEWQEKDAPELVTQNELRMVQEAVDALIDNQRRTPNPVLSKDNRPFKSISDALTGKKGRFRQNLLGKRVDYSGRSVIVVGPSLKMHQCGIPREMAAKLFEPWIIARLIDKQVATTVKNAKKIIEDQNPIIWPHVAEAIKGRLVLLNRAPTLHRLSIQAFEPVLVRGKAIRLHPLVCTPFNADFDGDQMAVHVPISEQALLESRELMLANKNILGPKDGEPIINPSQDMILGLYYLTIEEKNAKGEGRVFDNYDHMIRNLEAKKVSLHARVALPAQEVKNSKVFNKSTSGTQLYVISTVGKFIFNNVFPKDFTFIFDNKVTKAINLEEYKNEFNDLYVVSAGTNIPEYIKTLPIQEAFNKKNIAKIIRYMFDNYVATISIANVASVIDKINDLKDSDIVLEFLKIKTYKGQNLEKNHADLLTEFVLEEKEKLNLENEERYRGQSNIPFSAKEKAKMLDGVWFKYTNIVASILDNVKQLGFDYSTTSGISISFSDILETEKKSEYIAEGDEYIGKLKNYYKLGYITDDDRYSLTIKKWAEIKEKIQQELQTIIKNNPQNPVITMINSGARGNISNYVQLAGMRGLMANNTKTTKADAKNDRVVRSTVEVPVKSSFIEGLTAFEFYSSTHGARKGLTDTALNTAKSGYLTRRLVDVAQNIVVREENCGSEYGFLARNIADTKTKQIIVPLKERIIGRFSNKPIYDKNNELICERNILITSKIAQKIIDSGIEEVEIRSILGCNTRNGVCKMCFGKDLATNRVVNIGEAVGIIAAQSIGEPGTQLTMRTFHTGGVAGVEDITGGFTRLIELIDAHEQPWGRPATISPYEGVVTDIEKVEKTDNDYIVSIETLTSDNEKVKKSVLVNTNKKLRVAPGSEIKIGQKISEGPIILKELLALTDVRTVQNYLLKEIQRIYRIQGIAISDKYIEIIIRQMMSKIVISDPGESKFFAGAIVDIFDYQEENALLLSENKKPAYGNVVIKGAKQVPLLSDSFLAAASYQETSKILVNAAISSRTDNLTGLKENIIVGKKIPSGTALYSFEEHSKYDIKPSIKYFTNFVENDDENNNDFDDENMIDLDTLTQEYNDHERHNLEFEDEENSDEFYVEDEYNQSDDLDVEEHLDEDFDYE</sequence>
<dbReference type="EMBL" id="CP143577">
    <property type="protein sequence ID" value="WVN21730.1"/>
    <property type="molecule type" value="Genomic_DNA"/>
</dbReference>
<comment type="cofactor">
    <cofactor evidence="10">
        <name>Mg(2+)</name>
        <dbReference type="ChEBI" id="CHEBI:18420"/>
    </cofactor>
    <text evidence="10">Binds 1 Mg(2+) ion per subunit.</text>
</comment>
<dbReference type="RefSeq" id="WP_004417127.1">
    <property type="nucleotide sequence ID" value="NZ_CP143577.1"/>
</dbReference>
<feature type="binding site" evidence="10">
    <location>
        <position position="545"/>
    </location>
    <ligand>
        <name>Mg(2+)</name>
        <dbReference type="ChEBI" id="CHEBI:18420"/>
    </ligand>
</feature>
<keyword evidence="5 10" id="KW-0548">Nucleotidyltransferase</keyword>
<evidence type="ECO:0000313" key="16">
    <source>
        <dbReference type="Proteomes" id="UP001162175"/>
    </source>
</evidence>
<dbReference type="Gene3D" id="4.10.860.120">
    <property type="entry name" value="RNA polymerase II, clamp domain"/>
    <property type="match status" value="1"/>
</dbReference>
<name>A0AA43QZ88_MYCAR</name>
<feature type="binding site" evidence="10">
    <location>
        <position position="68"/>
    </location>
    <ligand>
        <name>Zn(2+)</name>
        <dbReference type="ChEBI" id="CHEBI:29105"/>
        <label>1</label>
    </ligand>
</feature>
<evidence type="ECO:0000256" key="7">
    <source>
        <dbReference type="ARBA" id="ARBA00022842"/>
    </source>
</evidence>
<evidence type="ECO:0000256" key="11">
    <source>
        <dbReference type="RuleBase" id="RU004279"/>
    </source>
</evidence>
<evidence type="ECO:0000256" key="1">
    <source>
        <dbReference type="ARBA" id="ARBA00004026"/>
    </source>
</evidence>
<evidence type="ECO:0000256" key="4">
    <source>
        <dbReference type="ARBA" id="ARBA00022679"/>
    </source>
</evidence>
<dbReference type="PANTHER" id="PTHR19376">
    <property type="entry name" value="DNA-DIRECTED RNA POLYMERASE"/>
    <property type="match status" value="1"/>
</dbReference>
<gene>
    <name evidence="10 14" type="primary">rpoC</name>
    <name evidence="14" type="ORF">DCBHLPFO_00453</name>
    <name evidence="15" type="ORF">V2E25_01950</name>
</gene>
<dbReference type="InterPro" id="IPR038120">
    <property type="entry name" value="Rpb1_funnel_sf"/>
</dbReference>
<dbReference type="Pfam" id="PF04983">
    <property type="entry name" value="RNA_pol_Rpb1_3"/>
    <property type="match status" value="1"/>
</dbReference>
<dbReference type="InterPro" id="IPR007066">
    <property type="entry name" value="RNA_pol_Rpb1_3"/>
</dbReference>
<feature type="binding site" evidence="10">
    <location>
        <position position="1027"/>
    </location>
    <ligand>
        <name>Zn(2+)</name>
        <dbReference type="ChEBI" id="CHEBI:29105"/>
        <label>2</label>
    </ligand>
</feature>
<keyword evidence="4 10" id="KW-0808">Transferase</keyword>
<dbReference type="GO" id="GO:0003677">
    <property type="term" value="F:DNA binding"/>
    <property type="evidence" value="ECO:0007669"/>
    <property type="project" value="UniProtKB-UniRule"/>
</dbReference>
<keyword evidence="7 10" id="KW-0460">Magnesium</keyword>